<evidence type="ECO:0000313" key="3">
    <source>
        <dbReference type="EMBL" id="CAF1193323.1"/>
    </source>
</evidence>
<dbReference type="Gene3D" id="2.120.10.80">
    <property type="entry name" value="Kelch-type beta propeller"/>
    <property type="match status" value="1"/>
</dbReference>
<organism evidence="3 5">
    <name type="scientific">Didymodactylos carnosus</name>
    <dbReference type="NCBI Taxonomy" id="1234261"/>
    <lineage>
        <taxon>Eukaryota</taxon>
        <taxon>Metazoa</taxon>
        <taxon>Spiralia</taxon>
        <taxon>Gnathifera</taxon>
        <taxon>Rotifera</taxon>
        <taxon>Eurotatoria</taxon>
        <taxon>Bdelloidea</taxon>
        <taxon>Philodinida</taxon>
        <taxon>Philodinidae</taxon>
        <taxon>Didymodactylos</taxon>
    </lineage>
</organism>
<dbReference type="Pfam" id="PF24681">
    <property type="entry name" value="Kelch_KLHDC2_KLHL20_DRC7"/>
    <property type="match status" value="2"/>
</dbReference>
<dbReference type="InterPro" id="IPR011043">
    <property type="entry name" value="Gal_Oxase/kelch_b-propeller"/>
</dbReference>
<protein>
    <submittedName>
        <fullName evidence="3">Uncharacterized protein</fullName>
    </submittedName>
</protein>
<dbReference type="PANTHER" id="PTHR46260">
    <property type="entry name" value="RING-TYPE DOMAIN-CONTAINING PROTEIN"/>
    <property type="match status" value="1"/>
</dbReference>
<sequence>IEEADAECLICLLHLRDIIDQSKWEKTFNIITEIHNIRNRELANLTFVDDFLIGPNLISKYITQLSENKNIGKVFDVLLTADGPEIYLRKASMFVPLDTPVSYNQVLRSTIKRQCLAIGYRLMKYVHDPTKLHGIVINPNKQEQIIFTENDKIILLAEEAMPLTVHRPISNISHSDDLWEQIVHSIELVNIISLIISTTYYDSKSYRQEFTYAKDSLKKRLIPICAQKKYKPIGWLEMSGSQQQVEGCSECDRSAVWYCVDDNANYCDDHNSVAHSLKSQQRHRRVPISEKERVKDDKPSSCVTHHMPLCLYCLTCKNHTVRTVVDEANDVRSKVKKHAERPQQIGIRFIDEAEELKRKLKDIDSSEDESRKQIRKAYDRILALLTARQAEMERQLKQECQTCRNNVRMRQENVTNVSSSLNDGLQQVAHVLSLNDYAALSQGRTVIEQLEQAETEWNKYQEQEPLRSLIQFHIGSEAITHNISTLGCIATYTISRDQWNATANISSPRRGHSATLLSSGKVLVTGGYSGSSEVSTCEIFDPLSNTWSTAASMSSSRIYHTATLLSSGKVLVTGGYSGSSEVSTCEIFDPLSNAWSTAASMSSSRRLHTATLLPSGNVMIAGGSNKSISLSSCELYDPLSDRWSTAASISSSRYEHTATLLLSGSVMIAGGSNKSISLSSCELYDHLSNRWSTAASISSPRYEHTATLLPSGNVMIAGGSNKSISLSSCELYDPLSDKWSTAGSMSSLRRLHTAALLSSGKVLVTGAYDELSSLSSCELYDPLSNKWNTAASMSLPRYEHTTTLLSSGKVLVTGGRNALGLLSSCELYDPLSKT</sequence>
<dbReference type="InterPro" id="IPR006652">
    <property type="entry name" value="Kelch_1"/>
</dbReference>
<dbReference type="InterPro" id="IPR015915">
    <property type="entry name" value="Kelch-typ_b-propeller"/>
</dbReference>
<dbReference type="SUPFAM" id="SSF50965">
    <property type="entry name" value="Galactose oxidase, central domain"/>
    <property type="match status" value="1"/>
</dbReference>
<dbReference type="CDD" id="cd19757">
    <property type="entry name" value="Bbox1"/>
    <property type="match status" value="1"/>
</dbReference>
<dbReference type="InterPro" id="IPR037293">
    <property type="entry name" value="Gal_Oxidase_central_sf"/>
</dbReference>
<dbReference type="InterPro" id="IPR051746">
    <property type="entry name" value="Kelch_domain_containing_8"/>
</dbReference>
<proteinExistence type="predicted"/>
<dbReference type="Gene3D" id="2.130.10.80">
    <property type="entry name" value="Galactose oxidase/kelch, beta-propeller"/>
    <property type="match status" value="2"/>
</dbReference>
<evidence type="ECO:0000256" key="2">
    <source>
        <dbReference type="ARBA" id="ARBA00022737"/>
    </source>
</evidence>
<dbReference type="EMBL" id="CAJOBA010035385">
    <property type="protein sequence ID" value="CAF4003603.1"/>
    <property type="molecule type" value="Genomic_DNA"/>
</dbReference>
<keyword evidence="1" id="KW-0880">Kelch repeat</keyword>
<dbReference type="Proteomes" id="UP000682733">
    <property type="component" value="Unassembled WGS sequence"/>
</dbReference>
<comment type="caution">
    <text evidence="3">The sequence shown here is derived from an EMBL/GenBank/DDBJ whole genome shotgun (WGS) entry which is preliminary data.</text>
</comment>
<dbReference type="PANTHER" id="PTHR46260:SF3">
    <property type="entry name" value="RING-TYPE DOMAIN-CONTAINING PROTEIN"/>
    <property type="match status" value="1"/>
</dbReference>
<gene>
    <name evidence="3" type="ORF">OVA965_LOCUS23616</name>
    <name evidence="4" type="ORF">TMI583_LOCUS24336</name>
</gene>
<feature type="non-terminal residue" evidence="3">
    <location>
        <position position="834"/>
    </location>
</feature>
<reference evidence="3" key="1">
    <citation type="submission" date="2021-02" db="EMBL/GenBank/DDBJ databases">
        <authorList>
            <person name="Nowell W R."/>
        </authorList>
    </citation>
    <scope>NUCLEOTIDE SEQUENCE</scope>
</reference>
<evidence type="ECO:0000313" key="4">
    <source>
        <dbReference type="EMBL" id="CAF4003603.1"/>
    </source>
</evidence>
<dbReference type="Proteomes" id="UP000677228">
    <property type="component" value="Unassembled WGS sequence"/>
</dbReference>
<evidence type="ECO:0000313" key="5">
    <source>
        <dbReference type="Proteomes" id="UP000677228"/>
    </source>
</evidence>
<evidence type="ECO:0000256" key="1">
    <source>
        <dbReference type="ARBA" id="ARBA00022441"/>
    </source>
</evidence>
<keyword evidence="2" id="KW-0677">Repeat</keyword>
<dbReference type="EMBL" id="CAJNOK010013855">
    <property type="protein sequence ID" value="CAF1193323.1"/>
    <property type="molecule type" value="Genomic_DNA"/>
</dbReference>
<name>A0A8S2EFR5_9BILA</name>
<dbReference type="AlphaFoldDB" id="A0A8S2EFR5"/>
<dbReference type="SMART" id="SM00612">
    <property type="entry name" value="Kelch"/>
    <property type="match status" value="6"/>
</dbReference>
<accession>A0A8S2EFR5</accession>
<dbReference type="PROSITE" id="PS50231">
    <property type="entry name" value="RICIN_B_LECTIN"/>
    <property type="match status" value="1"/>
</dbReference>